<reference evidence="1" key="1">
    <citation type="submission" date="2023-06" db="EMBL/GenBank/DDBJ databases">
        <authorList>
            <consortium name="Lawrence Berkeley National Laboratory"/>
            <person name="Ahrendt S."/>
            <person name="Sahu N."/>
            <person name="Indic B."/>
            <person name="Wong-Bajracharya J."/>
            <person name="Merenyi Z."/>
            <person name="Ke H.-M."/>
            <person name="Monk M."/>
            <person name="Kocsube S."/>
            <person name="Drula E."/>
            <person name="Lipzen A."/>
            <person name="Balint B."/>
            <person name="Henrissat B."/>
            <person name="Andreopoulos B."/>
            <person name="Martin F.M."/>
            <person name="Harder C.B."/>
            <person name="Rigling D."/>
            <person name="Ford K.L."/>
            <person name="Foster G.D."/>
            <person name="Pangilinan J."/>
            <person name="Papanicolaou A."/>
            <person name="Barry K."/>
            <person name="LaButti K."/>
            <person name="Viragh M."/>
            <person name="Koriabine M."/>
            <person name="Yan M."/>
            <person name="Riley R."/>
            <person name="Champramary S."/>
            <person name="Plett K.L."/>
            <person name="Tsai I.J."/>
            <person name="Slot J."/>
            <person name="Sipos G."/>
            <person name="Plett J."/>
            <person name="Nagy L.G."/>
            <person name="Grigoriev I.V."/>
        </authorList>
    </citation>
    <scope>NUCLEOTIDE SEQUENCE</scope>
    <source>
        <strain evidence="1">CCBAS 213</strain>
    </source>
</reference>
<comment type="caution">
    <text evidence="1">The sequence shown here is derived from an EMBL/GenBank/DDBJ whole genome shotgun (WGS) entry which is preliminary data.</text>
</comment>
<accession>A0AA39JAN4</accession>
<keyword evidence="2" id="KW-1185">Reference proteome</keyword>
<gene>
    <name evidence="1" type="ORF">EV420DRAFT_1486378</name>
</gene>
<dbReference type="EMBL" id="JAUEPS010000087">
    <property type="protein sequence ID" value="KAK0439282.1"/>
    <property type="molecule type" value="Genomic_DNA"/>
</dbReference>
<sequence length="394" mass="44187">MGECNTKPLNESATVMTVEEEARIMAWTRGYKGCGSVQRERRLTIPDGGCCTRQRYVTDSSGVKVTVLVTSVVVEEGLRRDFPVGRTTPDIPQQRTWRDRLAFGNESRLSQTLDGDHDKEAQTTTREAFLELKHSEGVYPCIYKVYLGTRDEDTFGQTQNEHAPITRYTENTAFETVVPAVIVTVLATAYVTFYPVLLSFTILSAHGPHVDDINTQRMGQRLPYILSPQLYPVDAQDMFKHTHIPWLLCFEHWGRTFTLAIEPGTNTFAPLPLKLDLYTHRCGVSCRVGGKIAICFTSRTNEQAWTHIIMNVSAQIIPLAGGPVALRPKSHMQENCPLALTIRNLFPGPLSPLALLVLVLVIDRMGPSLRATASSLLLLFRKRMKMRKVPPLHP</sequence>
<proteinExistence type="predicted"/>
<dbReference type="AlphaFoldDB" id="A0AA39JAN4"/>
<evidence type="ECO:0000313" key="1">
    <source>
        <dbReference type="EMBL" id="KAK0439282.1"/>
    </source>
</evidence>
<protein>
    <submittedName>
        <fullName evidence="1">Uncharacterized protein</fullName>
    </submittedName>
</protein>
<name>A0AA39JAN4_ARMTA</name>
<dbReference type="RefSeq" id="XP_060323213.1">
    <property type="nucleotide sequence ID" value="XM_060470372.1"/>
</dbReference>
<dbReference type="Proteomes" id="UP001175211">
    <property type="component" value="Unassembled WGS sequence"/>
</dbReference>
<organism evidence="1 2">
    <name type="scientific">Armillaria tabescens</name>
    <name type="common">Ringless honey mushroom</name>
    <name type="synonym">Agaricus tabescens</name>
    <dbReference type="NCBI Taxonomy" id="1929756"/>
    <lineage>
        <taxon>Eukaryota</taxon>
        <taxon>Fungi</taxon>
        <taxon>Dikarya</taxon>
        <taxon>Basidiomycota</taxon>
        <taxon>Agaricomycotina</taxon>
        <taxon>Agaricomycetes</taxon>
        <taxon>Agaricomycetidae</taxon>
        <taxon>Agaricales</taxon>
        <taxon>Marasmiineae</taxon>
        <taxon>Physalacriaceae</taxon>
        <taxon>Desarmillaria</taxon>
    </lineage>
</organism>
<evidence type="ECO:0000313" key="2">
    <source>
        <dbReference type="Proteomes" id="UP001175211"/>
    </source>
</evidence>
<dbReference type="GeneID" id="85353920"/>